<keyword evidence="5" id="KW-1185">Reference proteome</keyword>
<dbReference type="InterPro" id="IPR050261">
    <property type="entry name" value="FrsA_esterase"/>
</dbReference>
<feature type="compositionally biased region" description="Polar residues" evidence="3">
    <location>
        <begin position="9"/>
        <end position="21"/>
    </location>
</feature>
<keyword evidence="2 4" id="KW-0378">Hydrolase</keyword>
<organism evidence="4 5">
    <name type="scientific">Streptomyces camelliae</name>
    <dbReference type="NCBI Taxonomy" id="3004093"/>
    <lineage>
        <taxon>Bacteria</taxon>
        <taxon>Bacillati</taxon>
        <taxon>Actinomycetota</taxon>
        <taxon>Actinomycetes</taxon>
        <taxon>Kitasatosporales</taxon>
        <taxon>Streptomycetaceae</taxon>
        <taxon>Streptomyces</taxon>
    </lineage>
</organism>
<evidence type="ECO:0000313" key="4">
    <source>
        <dbReference type="EMBL" id="WBO65025.1"/>
    </source>
</evidence>
<name>A0ABY7P3Z1_9ACTN</name>
<dbReference type="Gene3D" id="3.40.50.1820">
    <property type="entry name" value="alpha/beta hydrolase"/>
    <property type="match status" value="1"/>
</dbReference>
<proteinExistence type="inferred from homology"/>
<dbReference type="Proteomes" id="UP001212326">
    <property type="component" value="Chromosome"/>
</dbReference>
<reference evidence="4 5" key="1">
    <citation type="submission" date="2022-12" db="EMBL/GenBank/DDBJ databases">
        <authorList>
            <person name="Mo P."/>
        </authorList>
    </citation>
    <scope>NUCLEOTIDE SEQUENCE [LARGE SCALE GENOMIC DNA]</scope>
    <source>
        <strain evidence="4 5">HUAS 2-6</strain>
    </source>
</reference>
<evidence type="ECO:0000313" key="5">
    <source>
        <dbReference type="Proteomes" id="UP001212326"/>
    </source>
</evidence>
<sequence length="260" mass="27989">MHSLHSRHSLQFTAESSSNGMTERDFTVGDVPGVLWSPASGAGRAPLVLMGHGGGNHKKHPAMSGRAQLLVTGCGFHVAVLDAPGHGDRPRTAHDEEEIAELYRARAAGEPEGPIVVRYNAHLAEQAVPEWQAALDALQELPEIGTDGPVGFWGINMGTAIGVPLVAVEPRITAAVFGLHWPDVLAEQAERITIPIEFDMQWDDEHIPREAGLALFDAFASKEKTLHVNTGKHKELPRFEADSAVRFFARHFGGAATSPA</sequence>
<gene>
    <name evidence="4" type="ORF">O1G22_20405</name>
</gene>
<dbReference type="GO" id="GO:0016787">
    <property type="term" value="F:hydrolase activity"/>
    <property type="evidence" value="ECO:0007669"/>
    <property type="project" value="UniProtKB-KW"/>
</dbReference>
<comment type="similarity">
    <text evidence="1">Belongs to the AB hydrolase superfamily.</text>
</comment>
<dbReference type="PANTHER" id="PTHR22946">
    <property type="entry name" value="DIENELACTONE HYDROLASE DOMAIN-CONTAINING PROTEIN-RELATED"/>
    <property type="match status" value="1"/>
</dbReference>
<evidence type="ECO:0000256" key="2">
    <source>
        <dbReference type="ARBA" id="ARBA00022801"/>
    </source>
</evidence>
<evidence type="ECO:0000256" key="3">
    <source>
        <dbReference type="SAM" id="MobiDB-lite"/>
    </source>
</evidence>
<dbReference type="PANTHER" id="PTHR22946:SF9">
    <property type="entry name" value="POLYKETIDE TRANSFERASE AF380"/>
    <property type="match status" value="1"/>
</dbReference>
<protein>
    <submittedName>
        <fullName evidence="4">Alpha/beta hydrolase</fullName>
    </submittedName>
</protein>
<accession>A0ABY7P3Z1</accession>
<dbReference type="InterPro" id="IPR029058">
    <property type="entry name" value="AB_hydrolase_fold"/>
</dbReference>
<evidence type="ECO:0000256" key="1">
    <source>
        <dbReference type="ARBA" id="ARBA00008645"/>
    </source>
</evidence>
<dbReference type="EMBL" id="CP115300">
    <property type="protein sequence ID" value="WBO65025.1"/>
    <property type="molecule type" value="Genomic_DNA"/>
</dbReference>
<feature type="region of interest" description="Disordered" evidence="3">
    <location>
        <begin position="1"/>
        <end position="25"/>
    </location>
</feature>
<dbReference type="RefSeq" id="WP_270082657.1">
    <property type="nucleotide sequence ID" value="NZ_CP115300.1"/>
</dbReference>
<dbReference type="SUPFAM" id="SSF53474">
    <property type="entry name" value="alpha/beta-Hydrolases"/>
    <property type="match status" value="1"/>
</dbReference>